<organism evidence="4 5">
    <name type="scientific">Paramicrobacterium humi</name>
    <dbReference type="NCBI Taxonomy" id="640635"/>
    <lineage>
        <taxon>Bacteria</taxon>
        <taxon>Bacillati</taxon>
        <taxon>Actinomycetota</taxon>
        <taxon>Actinomycetes</taxon>
        <taxon>Micrococcales</taxon>
        <taxon>Microbacteriaceae</taxon>
        <taxon>Paramicrobacterium</taxon>
    </lineage>
</organism>
<dbReference type="OrthoDB" id="7506349at2"/>
<accession>A0A1H4IQH7</accession>
<dbReference type="InterPro" id="IPR009057">
    <property type="entry name" value="Homeodomain-like_sf"/>
</dbReference>
<gene>
    <name evidence="4" type="ORF">SAMN04489806_0155</name>
</gene>
<feature type="domain" description="HTH tetR-type" evidence="3">
    <location>
        <begin position="7"/>
        <end position="67"/>
    </location>
</feature>
<evidence type="ECO:0000313" key="4">
    <source>
        <dbReference type="EMBL" id="SEB36310.1"/>
    </source>
</evidence>
<dbReference type="Pfam" id="PF17940">
    <property type="entry name" value="TetR_C_31"/>
    <property type="match status" value="1"/>
</dbReference>
<keyword evidence="1 2" id="KW-0238">DNA-binding</keyword>
<dbReference type="AlphaFoldDB" id="A0A1H4IQH7"/>
<evidence type="ECO:0000256" key="2">
    <source>
        <dbReference type="PROSITE-ProRule" id="PRU00335"/>
    </source>
</evidence>
<dbReference type="Gene3D" id="1.10.357.10">
    <property type="entry name" value="Tetracycline Repressor, domain 2"/>
    <property type="match status" value="1"/>
</dbReference>
<dbReference type="EMBL" id="FNRY01000001">
    <property type="protein sequence ID" value="SEB36310.1"/>
    <property type="molecule type" value="Genomic_DNA"/>
</dbReference>
<dbReference type="RefSeq" id="WP_091178877.1">
    <property type="nucleotide sequence ID" value="NZ_FNRY01000001.1"/>
</dbReference>
<dbReference type="Proteomes" id="UP000199183">
    <property type="component" value="Unassembled WGS sequence"/>
</dbReference>
<evidence type="ECO:0000259" key="3">
    <source>
        <dbReference type="PROSITE" id="PS50977"/>
    </source>
</evidence>
<dbReference type="SUPFAM" id="SSF46689">
    <property type="entry name" value="Homeodomain-like"/>
    <property type="match status" value="1"/>
</dbReference>
<sequence length="188" mass="20070">MSSRAASPLRDRALAAALELLGTDGLRAVTHARVDTAADLPAGSTSNYFRTRQALLTGLVERLAAEEQADFAAAQAPVDGESLIVALIGMLEAQSTRHRVRTRARYALFIDAANDAGALAPLLSARRDFEAWTTRVLRQAGAVNADEATRLLMAGLDGLLLHRITVDPDAALERPMRALVRACLELSG</sequence>
<evidence type="ECO:0000256" key="1">
    <source>
        <dbReference type="ARBA" id="ARBA00023125"/>
    </source>
</evidence>
<feature type="DNA-binding region" description="H-T-H motif" evidence="2">
    <location>
        <begin position="30"/>
        <end position="49"/>
    </location>
</feature>
<evidence type="ECO:0000313" key="5">
    <source>
        <dbReference type="Proteomes" id="UP000199183"/>
    </source>
</evidence>
<dbReference type="GO" id="GO:0003677">
    <property type="term" value="F:DNA binding"/>
    <property type="evidence" value="ECO:0007669"/>
    <property type="project" value="UniProtKB-UniRule"/>
</dbReference>
<name>A0A1H4IQH7_9MICO</name>
<dbReference type="STRING" id="640635.SAMN04489806_0155"/>
<protein>
    <submittedName>
        <fullName evidence="4">Regulatory protein, tetR family</fullName>
    </submittedName>
</protein>
<keyword evidence="5" id="KW-1185">Reference proteome</keyword>
<dbReference type="SUPFAM" id="SSF48498">
    <property type="entry name" value="Tetracyclin repressor-like, C-terminal domain"/>
    <property type="match status" value="1"/>
</dbReference>
<proteinExistence type="predicted"/>
<dbReference type="PROSITE" id="PS50977">
    <property type="entry name" value="HTH_TETR_2"/>
    <property type="match status" value="1"/>
</dbReference>
<dbReference type="InterPro" id="IPR001647">
    <property type="entry name" value="HTH_TetR"/>
</dbReference>
<dbReference type="InterPro" id="IPR041583">
    <property type="entry name" value="TetR_C_31"/>
</dbReference>
<dbReference type="InterPro" id="IPR036271">
    <property type="entry name" value="Tet_transcr_reg_TetR-rel_C_sf"/>
</dbReference>
<reference evidence="4 5" key="1">
    <citation type="submission" date="2016-10" db="EMBL/GenBank/DDBJ databases">
        <authorList>
            <person name="de Groot N.N."/>
        </authorList>
    </citation>
    <scope>NUCLEOTIDE SEQUENCE [LARGE SCALE GENOMIC DNA]</scope>
    <source>
        <strain evidence="4 5">DSM 21799</strain>
    </source>
</reference>